<evidence type="ECO:0000313" key="2">
    <source>
        <dbReference type="EMBL" id="GAA4178748.1"/>
    </source>
</evidence>
<comment type="caution">
    <text evidence="2">The sequence shown here is derived from an EMBL/GenBank/DDBJ whole genome shotgun (WGS) entry which is preliminary data.</text>
</comment>
<reference evidence="3" key="1">
    <citation type="journal article" date="2019" name="Int. J. Syst. Evol. Microbiol.">
        <title>The Global Catalogue of Microorganisms (GCM) 10K type strain sequencing project: providing services to taxonomists for standard genome sequencing and annotation.</title>
        <authorList>
            <consortium name="The Broad Institute Genomics Platform"/>
            <consortium name="The Broad Institute Genome Sequencing Center for Infectious Disease"/>
            <person name="Wu L."/>
            <person name="Ma J."/>
        </authorList>
    </citation>
    <scope>NUCLEOTIDE SEQUENCE [LARGE SCALE GENOMIC DNA]</scope>
    <source>
        <strain evidence="3">JCM 17591</strain>
    </source>
</reference>
<dbReference type="RefSeq" id="WP_344755806.1">
    <property type="nucleotide sequence ID" value="NZ_BAABBW010000005.1"/>
</dbReference>
<dbReference type="PANTHER" id="PTHR43586">
    <property type="entry name" value="CYSTEINE DESULFURASE"/>
    <property type="match status" value="1"/>
</dbReference>
<dbReference type="Gene3D" id="3.90.1150.10">
    <property type="entry name" value="Aspartate Aminotransferase, domain 1"/>
    <property type="match status" value="1"/>
</dbReference>
<proteinExistence type="predicted"/>
<dbReference type="Proteomes" id="UP001501079">
    <property type="component" value="Unassembled WGS sequence"/>
</dbReference>
<keyword evidence="2" id="KW-0808">Transferase</keyword>
<dbReference type="Gene3D" id="3.40.640.10">
    <property type="entry name" value="Type I PLP-dependent aspartate aminotransferase-like (Major domain)"/>
    <property type="match status" value="1"/>
</dbReference>
<evidence type="ECO:0000259" key="1">
    <source>
        <dbReference type="Pfam" id="PF00266"/>
    </source>
</evidence>
<sequence>MTALPHDEFPTGTGHLAACTMGIAPMRARRALAADLDLWASGDTSTTRYEDAVARGRDAYARLVHVSPESVAIGSQVSVQASVIAAAAPDGAEVLCPAGDFSSVGAPFAQQAHRGVRVREVPLEGLADAVTERTWLVAFSLVQSATGRVADADAVLEAAERHGARTLADLTQAAGWLDFDASRVDATVAHAYKWLCAPRGASLMTLSEDFQGELRPVQAGWYAGDDVWASCYGADVALAADARRFDVSPAWQAWVGAAASLELFADADLAGIRAHDVGLANELRAALGRPPADSAIVTWADPDGRDVRAMTDAGLTVSGRAGNARVAFHVWNDEHDVARAADSIGTTLPALL</sequence>
<protein>
    <submittedName>
        <fullName evidence="2">Aminotransferase class V-fold PLP-dependent enzyme</fullName>
    </submittedName>
</protein>
<dbReference type="InterPro" id="IPR015421">
    <property type="entry name" value="PyrdxlP-dep_Trfase_major"/>
</dbReference>
<accession>A0ABP8A6C0</accession>
<dbReference type="SUPFAM" id="SSF53383">
    <property type="entry name" value="PLP-dependent transferases"/>
    <property type="match status" value="1"/>
</dbReference>
<gene>
    <name evidence="2" type="ORF">GCM10022287_29640</name>
</gene>
<dbReference type="Pfam" id="PF00266">
    <property type="entry name" value="Aminotran_5"/>
    <property type="match status" value="1"/>
</dbReference>
<feature type="domain" description="Aminotransferase class V" evidence="1">
    <location>
        <begin position="83"/>
        <end position="288"/>
    </location>
</feature>
<dbReference type="InterPro" id="IPR000192">
    <property type="entry name" value="Aminotrans_V_dom"/>
</dbReference>
<keyword evidence="2" id="KW-0032">Aminotransferase</keyword>
<evidence type="ECO:0000313" key="3">
    <source>
        <dbReference type="Proteomes" id="UP001501079"/>
    </source>
</evidence>
<keyword evidence="3" id="KW-1185">Reference proteome</keyword>
<name>A0ABP8A6C0_9MICO</name>
<dbReference type="GO" id="GO:0008483">
    <property type="term" value="F:transaminase activity"/>
    <property type="evidence" value="ECO:0007669"/>
    <property type="project" value="UniProtKB-KW"/>
</dbReference>
<dbReference type="EMBL" id="BAABBW010000005">
    <property type="protein sequence ID" value="GAA4178748.1"/>
    <property type="molecule type" value="Genomic_DNA"/>
</dbReference>
<organism evidence="2 3">
    <name type="scientific">Gryllotalpicola koreensis</name>
    <dbReference type="NCBI Taxonomy" id="993086"/>
    <lineage>
        <taxon>Bacteria</taxon>
        <taxon>Bacillati</taxon>
        <taxon>Actinomycetota</taxon>
        <taxon>Actinomycetes</taxon>
        <taxon>Micrococcales</taxon>
        <taxon>Microbacteriaceae</taxon>
        <taxon>Gryllotalpicola</taxon>
    </lineage>
</organism>
<dbReference type="InterPro" id="IPR015424">
    <property type="entry name" value="PyrdxlP-dep_Trfase"/>
</dbReference>
<dbReference type="InterPro" id="IPR015422">
    <property type="entry name" value="PyrdxlP-dep_Trfase_small"/>
</dbReference>
<dbReference type="PANTHER" id="PTHR43586:SF21">
    <property type="entry name" value="PYRIDOXAL PHOSPHATE (PLP)-DEPENDENT ASPARTATE AMINOTRANSFERASE SUPERFAMILY"/>
    <property type="match status" value="1"/>
</dbReference>